<name>A0A1A9VFB8_GLOAU</name>
<dbReference type="EnsemblMetazoa" id="GAUT035464-RA">
    <property type="protein sequence ID" value="GAUT035464-PA"/>
    <property type="gene ID" value="GAUT035464"/>
</dbReference>
<evidence type="ECO:0000256" key="1">
    <source>
        <dbReference type="SAM" id="SignalP"/>
    </source>
</evidence>
<feature type="signal peptide" evidence="1">
    <location>
        <begin position="1"/>
        <end position="18"/>
    </location>
</feature>
<feature type="chain" id="PRO_5008399343" evidence="1">
    <location>
        <begin position="19"/>
        <end position="187"/>
    </location>
</feature>
<dbReference type="VEuPathDB" id="VectorBase:GAUT035464"/>
<sequence>MKFFSLFVVALLALNVAAKTTVGKHTETTHYETEVVHYKSFFESEFGVALKTYYNYIKHYLAEPLTHFVEKFYEAFQRIEKLVPKELTIVFGDLQRHMPTFEQFFPHDFITSFGELFITIADTYFPPESFAVFGKFFETIPKVTDFVPRDVLYNFGTYLSNVPVVREVYKNTYLVLEQLVHHENHHY</sequence>
<keyword evidence="3" id="KW-1185">Reference proteome</keyword>
<reference evidence="2" key="1">
    <citation type="submission" date="2020-05" db="UniProtKB">
        <authorList>
            <consortium name="EnsemblMetazoa"/>
        </authorList>
    </citation>
    <scope>IDENTIFICATION</scope>
    <source>
        <strain evidence="2">TTRI</strain>
    </source>
</reference>
<evidence type="ECO:0000313" key="2">
    <source>
        <dbReference type="EnsemblMetazoa" id="GAUT035464-PA"/>
    </source>
</evidence>
<evidence type="ECO:0000313" key="3">
    <source>
        <dbReference type="Proteomes" id="UP000078200"/>
    </source>
</evidence>
<keyword evidence="1" id="KW-0732">Signal</keyword>
<protein>
    <submittedName>
        <fullName evidence="2">Uncharacterized protein</fullName>
    </submittedName>
</protein>
<organism evidence="2 3">
    <name type="scientific">Glossina austeni</name>
    <name type="common">Savannah tsetse fly</name>
    <dbReference type="NCBI Taxonomy" id="7395"/>
    <lineage>
        <taxon>Eukaryota</taxon>
        <taxon>Metazoa</taxon>
        <taxon>Ecdysozoa</taxon>
        <taxon>Arthropoda</taxon>
        <taxon>Hexapoda</taxon>
        <taxon>Insecta</taxon>
        <taxon>Pterygota</taxon>
        <taxon>Neoptera</taxon>
        <taxon>Endopterygota</taxon>
        <taxon>Diptera</taxon>
        <taxon>Brachycera</taxon>
        <taxon>Muscomorpha</taxon>
        <taxon>Hippoboscoidea</taxon>
        <taxon>Glossinidae</taxon>
        <taxon>Glossina</taxon>
    </lineage>
</organism>
<dbReference type="Proteomes" id="UP000078200">
    <property type="component" value="Unassembled WGS sequence"/>
</dbReference>
<accession>A0A1A9VFB8</accession>
<proteinExistence type="predicted"/>
<dbReference type="AlphaFoldDB" id="A0A1A9VFB8"/>